<dbReference type="GO" id="GO:0005634">
    <property type="term" value="C:nucleus"/>
    <property type="evidence" value="ECO:0007669"/>
    <property type="project" value="UniProtKB-SubCell"/>
</dbReference>
<dbReference type="CDD" id="cd22318">
    <property type="entry name" value="DNA2_N-like"/>
    <property type="match status" value="1"/>
</dbReference>
<dbReference type="PANTHER" id="PTHR43788:SF8">
    <property type="entry name" value="DNA-BINDING PROTEIN SMUBP-2"/>
    <property type="match status" value="1"/>
</dbReference>
<dbReference type="CDD" id="cd18808">
    <property type="entry name" value="SF1_C_Upf1"/>
    <property type="match status" value="1"/>
</dbReference>
<evidence type="ECO:0000256" key="19">
    <source>
        <dbReference type="ARBA" id="ARBA00023242"/>
    </source>
</evidence>
<protein>
    <recommendedName>
        <fullName evidence="5">DNA replication ATP-dependent helicase/nuclease DNA2</fullName>
        <ecNumber evidence="4">3.6.4.12</ecNumber>
    </recommendedName>
    <alternativeName>
        <fullName evidence="21">DNA replication ATP-dependent helicase-like homolog</fullName>
    </alternativeName>
</protein>
<dbReference type="AlphaFoldDB" id="A0A9P0TGU4"/>
<dbReference type="InterPro" id="IPR027417">
    <property type="entry name" value="P-loop_NTPase"/>
</dbReference>
<evidence type="ECO:0000313" key="28">
    <source>
        <dbReference type="Proteomes" id="UP001152562"/>
    </source>
</evidence>
<dbReference type="GO" id="GO:0006260">
    <property type="term" value="P:DNA replication"/>
    <property type="evidence" value="ECO:0007669"/>
    <property type="project" value="UniProtKB-KW"/>
</dbReference>
<dbReference type="GO" id="GO:0043139">
    <property type="term" value="F:5'-3' DNA helicase activity"/>
    <property type="evidence" value="ECO:0007669"/>
    <property type="project" value="TreeGrafter"/>
</dbReference>
<dbReference type="EMBL" id="CALOZG010000005">
    <property type="protein sequence ID" value="CAH4027708.1"/>
    <property type="molecule type" value="Genomic_DNA"/>
</dbReference>
<keyword evidence="18" id="KW-0234">DNA repair</keyword>
<dbReference type="GO" id="GO:0004518">
    <property type="term" value="F:nuclease activity"/>
    <property type="evidence" value="ECO:0007669"/>
    <property type="project" value="UniProtKB-KW"/>
</dbReference>
<evidence type="ECO:0000256" key="11">
    <source>
        <dbReference type="ARBA" id="ARBA00022763"/>
    </source>
</evidence>
<comment type="similarity">
    <text evidence="3">Belongs to the DNA2/NAM7 helicase family.</text>
</comment>
<evidence type="ECO:0000256" key="2">
    <source>
        <dbReference type="ARBA" id="ARBA00004123"/>
    </source>
</evidence>
<evidence type="ECO:0000256" key="4">
    <source>
        <dbReference type="ARBA" id="ARBA00012551"/>
    </source>
</evidence>
<evidence type="ECO:0000256" key="10">
    <source>
        <dbReference type="ARBA" id="ARBA00022741"/>
    </source>
</evidence>
<dbReference type="Pfam" id="PF08696">
    <property type="entry name" value="Dna2"/>
    <property type="match status" value="1"/>
</dbReference>
<evidence type="ECO:0000259" key="26">
    <source>
        <dbReference type="Pfam" id="PF13087"/>
    </source>
</evidence>
<dbReference type="GO" id="GO:0006281">
    <property type="term" value="P:DNA repair"/>
    <property type="evidence" value="ECO:0007669"/>
    <property type="project" value="UniProtKB-KW"/>
</dbReference>
<comment type="caution">
    <text evidence="27">The sequence shown here is derived from an EMBL/GenBank/DDBJ whole genome shotgun (WGS) entry which is preliminary data.</text>
</comment>
<name>A0A9P0TGU4_PIEBR</name>
<dbReference type="Proteomes" id="UP001152562">
    <property type="component" value="Unassembled WGS sequence"/>
</dbReference>
<keyword evidence="8" id="KW-0540">Nuclease</keyword>
<dbReference type="InterPro" id="IPR026851">
    <property type="entry name" value="Dna2/JHS1_DEXXQ-box"/>
</dbReference>
<evidence type="ECO:0000256" key="15">
    <source>
        <dbReference type="ARBA" id="ARBA00023004"/>
    </source>
</evidence>
<feature type="domain" description="DNA2/NAM7 helicase-like C-terminal" evidence="26">
    <location>
        <begin position="972"/>
        <end position="1173"/>
    </location>
</feature>
<evidence type="ECO:0000256" key="1">
    <source>
        <dbReference type="ARBA" id="ARBA00001966"/>
    </source>
</evidence>
<dbReference type="CDD" id="cd18041">
    <property type="entry name" value="DEXXQc_DNA2"/>
    <property type="match status" value="1"/>
</dbReference>
<evidence type="ECO:0000256" key="6">
    <source>
        <dbReference type="ARBA" id="ARBA00022485"/>
    </source>
</evidence>
<evidence type="ECO:0000256" key="14">
    <source>
        <dbReference type="ARBA" id="ARBA00022840"/>
    </source>
</evidence>
<keyword evidence="28" id="KW-1185">Reference proteome</keyword>
<evidence type="ECO:0000256" key="18">
    <source>
        <dbReference type="ARBA" id="ARBA00023204"/>
    </source>
</evidence>
<dbReference type="GO" id="GO:0046872">
    <property type="term" value="F:metal ion binding"/>
    <property type="evidence" value="ECO:0007669"/>
    <property type="project" value="UniProtKB-KW"/>
</dbReference>
<dbReference type="PANTHER" id="PTHR43788">
    <property type="entry name" value="DNA2/NAM7 HELICASE FAMILY MEMBER"/>
    <property type="match status" value="1"/>
</dbReference>
<dbReference type="GO" id="GO:0016787">
    <property type="term" value="F:hydrolase activity"/>
    <property type="evidence" value="ECO:0007669"/>
    <property type="project" value="UniProtKB-KW"/>
</dbReference>
<dbReference type="InterPro" id="IPR047187">
    <property type="entry name" value="SF1_C_Upf1"/>
</dbReference>
<dbReference type="InterPro" id="IPR050534">
    <property type="entry name" value="Coronavir_polyprotein_1ab"/>
</dbReference>
<dbReference type="InterPro" id="IPR041679">
    <property type="entry name" value="DNA2/NAM7-like_C"/>
</dbReference>
<keyword evidence="7" id="KW-0235">DNA replication</keyword>
<keyword evidence="6" id="KW-0004">4Fe-4S</keyword>
<evidence type="ECO:0000256" key="20">
    <source>
        <dbReference type="ARBA" id="ARBA00023268"/>
    </source>
</evidence>
<evidence type="ECO:0000256" key="7">
    <source>
        <dbReference type="ARBA" id="ARBA00022705"/>
    </source>
</evidence>
<keyword evidence="19" id="KW-0539">Nucleus</keyword>
<dbReference type="EC" id="3.6.4.12" evidence="4"/>
<gene>
    <name evidence="27" type="ORF">PIBRA_LOCUS4837</name>
</gene>
<accession>A0A9P0TGU4</accession>
<dbReference type="GO" id="GO:0005737">
    <property type="term" value="C:cytoplasm"/>
    <property type="evidence" value="ECO:0007669"/>
    <property type="project" value="TreeGrafter"/>
</dbReference>
<feature type="domain" description="DNA2/NAM7 helicase helicase" evidence="25">
    <location>
        <begin position="897"/>
        <end position="965"/>
    </location>
</feature>
<evidence type="ECO:0000259" key="24">
    <source>
        <dbReference type="Pfam" id="PF08696"/>
    </source>
</evidence>
<dbReference type="InterPro" id="IPR011604">
    <property type="entry name" value="PDDEXK-like_dom_sf"/>
</dbReference>
<keyword evidence="16" id="KW-0411">Iron-sulfur</keyword>
<feature type="domain" description="DNA2/NAM7 helicase helicase" evidence="25">
    <location>
        <begin position="795"/>
        <end position="894"/>
    </location>
</feature>
<evidence type="ECO:0000256" key="12">
    <source>
        <dbReference type="ARBA" id="ARBA00022801"/>
    </source>
</evidence>
<dbReference type="InterPro" id="IPR014808">
    <property type="entry name" value="DNA_replication_fac_Dna2_N"/>
</dbReference>
<keyword evidence="10" id="KW-0547">Nucleotide-binding</keyword>
<dbReference type="Pfam" id="PF13087">
    <property type="entry name" value="AAA_12"/>
    <property type="match status" value="1"/>
</dbReference>
<evidence type="ECO:0000259" key="25">
    <source>
        <dbReference type="Pfam" id="PF13086"/>
    </source>
</evidence>
<dbReference type="Gene3D" id="3.90.320.10">
    <property type="match status" value="1"/>
</dbReference>
<feature type="region of interest" description="Disordered" evidence="23">
    <location>
        <begin position="151"/>
        <end position="184"/>
    </location>
</feature>
<evidence type="ECO:0000256" key="9">
    <source>
        <dbReference type="ARBA" id="ARBA00022723"/>
    </source>
</evidence>
<dbReference type="InterPro" id="IPR041677">
    <property type="entry name" value="DNA2/NAM7_AAA_11"/>
</dbReference>
<dbReference type="Pfam" id="PF13086">
    <property type="entry name" value="AAA_11"/>
    <property type="match status" value="2"/>
</dbReference>
<evidence type="ECO:0000313" key="27">
    <source>
        <dbReference type="EMBL" id="CAH4027708.1"/>
    </source>
</evidence>
<feature type="domain" description="DNA replication factor Dna2 N-terminal" evidence="24">
    <location>
        <begin position="253"/>
        <end position="445"/>
    </location>
</feature>
<evidence type="ECO:0000256" key="13">
    <source>
        <dbReference type="ARBA" id="ARBA00022806"/>
    </source>
</evidence>
<dbReference type="FunFam" id="3.40.50.300:FF:000721">
    <property type="entry name" value="DNA replication ATP-dependent helicase/nuclease DNA2"/>
    <property type="match status" value="1"/>
</dbReference>
<reference evidence="27" key="1">
    <citation type="submission" date="2022-05" db="EMBL/GenBank/DDBJ databases">
        <authorList>
            <person name="Okamura Y."/>
        </authorList>
    </citation>
    <scope>NUCLEOTIDE SEQUENCE</scope>
</reference>
<dbReference type="GO" id="GO:0005524">
    <property type="term" value="F:ATP binding"/>
    <property type="evidence" value="ECO:0007669"/>
    <property type="project" value="UniProtKB-KW"/>
</dbReference>
<comment type="subcellular location">
    <subcellularLocation>
        <location evidence="2">Nucleus</location>
    </subcellularLocation>
</comment>
<keyword evidence="17" id="KW-0238">DNA-binding</keyword>
<evidence type="ECO:0000256" key="22">
    <source>
        <dbReference type="ARBA" id="ARBA00047995"/>
    </source>
</evidence>
<feature type="compositionally biased region" description="Polar residues" evidence="23">
    <location>
        <begin position="153"/>
        <end position="162"/>
    </location>
</feature>
<keyword evidence="11" id="KW-0227">DNA damage</keyword>
<evidence type="ECO:0000256" key="16">
    <source>
        <dbReference type="ARBA" id="ARBA00023014"/>
    </source>
</evidence>
<dbReference type="GO" id="GO:0017116">
    <property type="term" value="F:single-stranded DNA helicase activity"/>
    <property type="evidence" value="ECO:0007669"/>
    <property type="project" value="InterPro"/>
</dbReference>
<dbReference type="SUPFAM" id="SSF52540">
    <property type="entry name" value="P-loop containing nucleoside triphosphate hydrolases"/>
    <property type="match status" value="1"/>
</dbReference>
<keyword evidence="15" id="KW-0408">Iron</keyword>
<keyword evidence="14" id="KW-0067">ATP-binding</keyword>
<dbReference type="GO" id="GO:0003677">
    <property type="term" value="F:DNA binding"/>
    <property type="evidence" value="ECO:0007669"/>
    <property type="project" value="UniProtKB-KW"/>
</dbReference>
<keyword evidence="12" id="KW-0378">Hydrolase</keyword>
<sequence>MPKVLSLKKSQTQSSKGQKAITQFFKAAPNNCISTQSIAEKQEPYFVKRKATSPVLVESISNSTAKSSPIKENIIENHVKKCKIQKDIIVEDSKKVLDDPPDRPCSNDSALIRRSPLTAIYNENHDDSKLSCKNTESSLCSMKLLRTPEKCSKNGQSRSYSPKSLVEKSPRRKLTYKSREESSPSKCGSTIKLLEFDNIRENTDDLFADEWDLDELNENTREDLDLTIMQRCEVLSVKSHPTKLELRLKNNVDHQCTCCIEGVWLNIPIQSGEIISILASKNSAGQYFVNNNYGLLSLRPDHLISTTSVVAGVFCKRKAVLQERWKGIDSANVAMTIGILIHELVQKALTRNIKKGSDLRQSCADIIKESLHMLYDAGINETETKANMEQYITPLEDFMQTYYSKNQLNNTAKWNGRIEKVLDIEENMCCPELGLKGKIDATLQVTVHDKKGESSETVPLELKSGKASGSVEHRGQLVLYGMMMSIQRNEDPAITIQRGLLLYLKEQVDVREVSCGYPERRDLLLLRNELVQHLAYGPQSVKTEIMDIEDTAKMLQQSLPDPVHHHNACSKCPYLTICSLHLWHTNDVIVSETHPLAKLRDTALGHLSSTHVSYFLHWTSLLKLEEMAQMSNSPLHAIWTVSPENRAKRGTCSANLKLLSVKVLEDRYAHVFEKMNKDIENHSLKGPKEGEFSIVSLDGRPWVAAGVVTHSTNTELHINLERNLSLRHNKNTAFHIDTYESYATTVQNLTNLGVLMEDSDRALRLRKLIIEKDEPEFIEKLPREVGRLGSKLMRNLNIEQQRAVLKALSCNDYVLLQGLPGTGKTQTISVLIQMLVCLKQRVLVTAHTHSAVDTVLTRLPESLKIMRLGSSSRVAHNLAAKSEATLTKNCNTSEELSKLYESMDVVGVTCLGANHALLSRTTFDVCIVDEATQVLQCTVLRPLFAAKRFVLVGDPEQLPPVVKSKSARRLGMEESLFHRLMNDKSTCTLQLQYRMNQALVDIANKVAYSERLKCANKSVAESTINIDDEKLPALEPWEIETCSKDVDKAAIFINMEPIETKYHKDLTNTDEGCVVVALVKLFIQVGVENSDIGVIAPYRDQVSLLRQMLAKMHVEVSTVDQFQGRDKSVIIYSCTKRNSFDDKVKEGEVLNDQRRLAVCVTRAKHKFIAIGNEQVLRKYTPLSKLIDACKQIVMDKNVLLELIKQYKSVL</sequence>
<comment type="cofactor">
    <cofactor evidence="1">
        <name>[4Fe-4S] cluster</name>
        <dbReference type="ChEBI" id="CHEBI:49883"/>
    </cofactor>
</comment>
<keyword evidence="20" id="KW-0511">Multifunctional enzyme</keyword>
<evidence type="ECO:0000256" key="23">
    <source>
        <dbReference type="SAM" id="MobiDB-lite"/>
    </source>
</evidence>
<keyword evidence="9" id="KW-0479">Metal-binding</keyword>
<organism evidence="27 28">
    <name type="scientific">Pieris brassicae</name>
    <name type="common">White butterfly</name>
    <name type="synonym">Large white butterfly</name>
    <dbReference type="NCBI Taxonomy" id="7116"/>
    <lineage>
        <taxon>Eukaryota</taxon>
        <taxon>Metazoa</taxon>
        <taxon>Ecdysozoa</taxon>
        <taxon>Arthropoda</taxon>
        <taxon>Hexapoda</taxon>
        <taxon>Insecta</taxon>
        <taxon>Pterygota</taxon>
        <taxon>Neoptera</taxon>
        <taxon>Endopterygota</taxon>
        <taxon>Lepidoptera</taxon>
        <taxon>Glossata</taxon>
        <taxon>Ditrysia</taxon>
        <taxon>Papilionoidea</taxon>
        <taxon>Pieridae</taxon>
        <taxon>Pierinae</taxon>
        <taxon>Pieris</taxon>
    </lineage>
</organism>
<evidence type="ECO:0000256" key="3">
    <source>
        <dbReference type="ARBA" id="ARBA00007913"/>
    </source>
</evidence>
<dbReference type="Gene3D" id="3.40.50.300">
    <property type="entry name" value="P-loop containing nucleotide triphosphate hydrolases"/>
    <property type="match status" value="2"/>
</dbReference>
<dbReference type="GO" id="GO:0051539">
    <property type="term" value="F:4 iron, 4 sulfur cluster binding"/>
    <property type="evidence" value="ECO:0007669"/>
    <property type="project" value="UniProtKB-KW"/>
</dbReference>
<proteinExistence type="inferred from homology"/>
<evidence type="ECO:0000256" key="17">
    <source>
        <dbReference type="ARBA" id="ARBA00023125"/>
    </source>
</evidence>
<keyword evidence="13" id="KW-0347">Helicase</keyword>
<evidence type="ECO:0000256" key="8">
    <source>
        <dbReference type="ARBA" id="ARBA00022722"/>
    </source>
</evidence>
<comment type="catalytic activity">
    <reaction evidence="22">
        <text>ATP + H2O = ADP + phosphate + H(+)</text>
        <dbReference type="Rhea" id="RHEA:13065"/>
        <dbReference type="ChEBI" id="CHEBI:15377"/>
        <dbReference type="ChEBI" id="CHEBI:15378"/>
        <dbReference type="ChEBI" id="CHEBI:30616"/>
        <dbReference type="ChEBI" id="CHEBI:43474"/>
        <dbReference type="ChEBI" id="CHEBI:456216"/>
        <dbReference type="EC" id="3.6.4.12"/>
    </reaction>
</comment>
<evidence type="ECO:0000256" key="5">
    <source>
        <dbReference type="ARBA" id="ARBA00021516"/>
    </source>
</evidence>
<evidence type="ECO:0000256" key="21">
    <source>
        <dbReference type="ARBA" id="ARBA00032548"/>
    </source>
</evidence>